<dbReference type="Proteomes" id="UP000683925">
    <property type="component" value="Unassembled WGS sequence"/>
</dbReference>
<evidence type="ECO:0000313" key="2">
    <source>
        <dbReference type="Proteomes" id="UP000683925"/>
    </source>
</evidence>
<proteinExistence type="predicted"/>
<reference evidence="1" key="1">
    <citation type="submission" date="2021-01" db="EMBL/GenBank/DDBJ databases">
        <authorList>
            <consortium name="Genoscope - CEA"/>
            <person name="William W."/>
        </authorList>
    </citation>
    <scope>NUCLEOTIDE SEQUENCE</scope>
</reference>
<evidence type="ECO:0000313" key="1">
    <source>
        <dbReference type="EMBL" id="CAD8152773.1"/>
    </source>
</evidence>
<accession>A0A8S1TLD1</accession>
<dbReference type="AlphaFoldDB" id="A0A8S1TLD1"/>
<organism evidence="1 2">
    <name type="scientific">Paramecium octaurelia</name>
    <dbReference type="NCBI Taxonomy" id="43137"/>
    <lineage>
        <taxon>Eukaryota</taxon>
        <taxon>Sar</taxon>
        <taxon>Alveolata</taxon>
        <taxon>Ciliophora</taxon>
        <taxon>Intramacronucleata</taxon>
        <taxon>Oligohymenophorea</taxon>
        <taxon>Peniculida</taxon>
        <taxon>Parameciidae</taxon>
        <taxon>Paramecium</taxon>
    </lineage>
</organism>
<gene>
    <name evidence="1" type="ORF">POCTA_138.1.T0270031</name>
</gene>
<comment type="caution">
    <text evidence="1">The sequence shown here is derived from an EMBL/GenBank/DDBJ whole genome shotgun (WGS) entry which is preliminary data.</text>
</comment>
<name>A0A8S1TLD1_PAROT</name>
<keyword evidence="2" id="KW-1185">Reference proteome</keyword>
<protein>
    <submittedName>
        <fullName evidence="1">Uncharacterized protein</fullName>
    </submittedName>
</protein>
<sequence length="216" mass="26515">MQRRTLQIKIKQICQSLMKNLQQYYLASESEEISNVIQRSSITKFYNKYLIERLKMRWKVFQYRTQKVKKFQRGIQNVNMESNIMNICYQMSDKNLKRFVLEQQCKQTKKIDYAYYRTDEIYTQIIKNNDKIIVLLQQLKEQMFYFKSSTEESQIAKKNFPFNYQIQNYFVSNLKIEFRRKSYLILNDCSKIVKQNQTNYKNILIKILYPKTNQFY</sequence>
<dbReference type="EMBL" id="CAJJDP010000027">
    <property type="protein sequence ID" value="CAD8152773.1"/>
    <property type="molecule type" value="Genomic_DNA"/>
</dbReference>